<evidence type="ECO:0000256" key="1">
    <source>
        <dbReference type="PROSITE-ProRule" id="PRU00047"/>
    </source>
</evidence>
<dbReference type="Pfam" id="PF03732">
    <property type="entry name" value="Retrotrans_gag"/>
    <property type="match status" value="1"/>
</dbReference>
<evidence type="ECO:0000259" key="3">
    <source>
        <dbReference type="PROSITE" id="PS50158"/>
    </source>
</evidence>
<evidence type="ECO:0000313" key="5">
    <source>
        <dbReference type="EMBL" id="UYV74793.1"/>
    </source>
</evidence>
<dbReference type="InterPro" id="IPR052709">
    <property type="entry name" value="Transposase-MT_Hybrid"/>
</dbReference>
<dbReference type="InterPro" id="IPR036875">
    <property type="entry name" value="Znf_CCHC_sf"/>
</dbReference>
<dbReference type="SUPFAM" id="SSF57756">
    <property type="entry name" value="Retrovirus zinc finger-like domains"/>
    <property type="match status" value="1"/>
</dbReference>
<proteinExistence type="predicted"/>
<keyword evidence="1" id="KW-0862">Zinc</keyword>
<feature type="region of interest" description="Disordered" evidence="2">
    <location>
        <begin position="176"/>
        <end position="270"/>
    </location>
</feature>
<evidence type="ECO:0000256" key="2">
    <source>
        <dbReference type="SAM" id="MobiDB-lite"/>
    </source>
</evidence>
<feature type="domain" description="CCHC-type" evidence="3">
    <location>
        <begin position="277"/>
        <end position="291"/>
    </location>
</feature>
<protein>
    <submittedName>
        <fullName evidence="5">Uncharacterized protein</fullName>
    </submittedName>
</protein>
<sequence>MAEESAKPQPGATIGRDACSDPVVLNPNINVPKYDGTEDPRPWIESLEEIGFLAKTWLNLHKISFTSWENFKSRLIEDFASDANKEEMKMRLNRMQQWNEPAIRFAEDIFVLCNKVDPQMEEEVKINWVIGGLKKEYSFSLHLNTSKNTNELLEFCKKLDFLKKNYQERVEKSKALYNGPRSPRPHHQEQWKNAPSFRRPYQNTSKPQAPAPRYYQNTSKPQAPTPRYYQNKPLPQVSAPRRSYTPNPEPKPVYPSKTYNKSSNSNRNRTEDGRRICFKCNKPGHVARYCRVRFVRIVEEDPIVTQDKFEEEIRMDKGTEKSRPLLYADVSNSPYSIKHCFTTSYHPQTNGLTERLNRTLINMISMHVNTDKKNWDEILPFITHACNTTIQETTGYSPFFLLFGREPMSLLDDENIPTDSNMDDYDEYIENYLDKIARTRQHRMNIANEMLDSARDDPNLLQKVITGDEASVVDHEVLPQGRTVNKEYYLQVMRNLREAIRQKRPDLWKNKNWLLHHDNAPAHTSLLVRDFLAKNNTLMMPQPPYSPDLAPCGFFLFPKLKRPMKGRRYATLDEIKTASKEELKKIFKNDFLNCFED</sequence>
<dbReference type="InterPro" id="IPR001878">
    <property type="entry name" value="Znf_CCHC"/>
</dbReference>
<dbReference type="InterPro" id="IPR005162">
    <property type="entry name" value="Retrotrans_gag_dom"/>
</dbReference>
<dbReference type="SMART" id="SM00343">
    <property type="entry name" value="ZnF_C2HC"/>
    <property type="match status" value="1"/>
</dbReference>
<dbReference type="InterPro" id="IPR036397">
    <property type="entry name" value="RNaseH_sf"/>
</dbReference>
<dbReference type="SUPFAM" id="SSF53098">
    <property type="entry name" value="Ribonuclease H-like"/>
    <property type="match status" value="1"/>
</dbReference>
<dbReference type="Proteomes" id="UP001235939">
    <property type="component" value="Chromosome 12"/>
</dbReference>
<feature type="domain" description="Integrase catalytic" evidence="4">
    <location>
        <begin position="311"/>
        <end position="406"/>
    </location>
</feature>
<gene>
    <name evidence="5" type="ORF">LAZ67_12001006</name>
</gene>
<dbReference type="Gene3D" id="3.30.420.10">
    <property type="entry name" value="Ribonuclease H-like superfamily/Ribonuclease H"/>
    <property type="match status" value="2"/>
</dbReference>
<dbReference type="PROSITE" id="PS50994">
    <property type="entry name" value="INTEGRASE"/>
    <property type="match status" value="1"/>
</dbReference>
<keyword evidence="1" id="KW-0479">Metal-binding</keyword>
<organism evidence="5 6">
    <name type="scientific">Cordylochernes scorpioides</name>
    <dbReference type="NCBI Taxonomy" id="51811"/>
    <lineage>
        <taxon>Eukaryota</taxon>
        <taxon>Metazoa</taxon>
        <taxon>Ecdysozoa</taxon>
        <taxon>Arthropoda</taxon>
        <taxon>Chelicerata</taxon>
        <taxon>Arachnida</taxon>
        <taxon>Pseudoscorpiones</taxon>
        <taxon>Cheliferoidea</taxon>
        <taxon>Chernetidae</taxon>
        <taxon>Cordylochernes</taxon>
    </lineage>
</organism>
<name>A0ABY6L118_9ARAC</name>
<dbReference type="EMBL" id="CP092874">
    <property type="protein sequence ID" value="UYV74793.1"/>
    <property type="molecule type" value="Genomic_DNA"/>
</dbReference>
<feature type="compositionally biased region" description="Polar residues" evidence="2">
    <location>
        <begin position="257"/>
        <end position="267"/>
    </location>
</feature>
<keyword evidence="6" id="KW-1185">Reference proteome</keyword>
<dbReference type="PANTHER" id="PTHR46060:SF1">
    <property type="entry name" value="MARINER MOS1 TRANSPOSASE-LIKE PROTEIN"/>
    <property type="match status" value="1"/>
</dbReference>
<accession>A0ABY6L118</accession>
<dbReference type="PANTHER" id="PTHR46060">
    <property type="entry name" value="MARINER MOS1 TRANSPOSASE-LIKE PROTEIN"/>
    <property type="match status" value="1"/>
</dbReference>
<dbReference type="PROSITE" id="PS50158">
    <property type="entry name" value="ZF_CCHC"/>
    <property type="match status" value="1"/>
</dbReference>
<evidence type="ECO:0000313" key="6">
    <source>
        <dbReference type="Proteomes" id="UP001235939"/>
    </source>
</evidence>
<keyword evidence="1" id="KW-0863">Zinc-finger</keyword>
<evidence type="ECO:0000259" key="4">
    <source>
        <dbReference type="PROSITE" id="PS50994"/>
    </source>
</evidence>
<dbReference type="InterPro" id="IPR001584">
    <property type="entry name" value="Integrase_cat-core"/>
</dbReference>
<reference evidence="5 6" key="1">
    <citation type="submission" date="2022-01" db="EMBL/GenBank/DDBJ databases">
        <title>A chromosomal length assembly of Cordylochernes scorpioides.</title>
        <authorList>
            <person name="Zeh D."/>
            <person name="Zeh J."/>
        </authorList>
    </citation>
    <scope>NUCLEOTIDE SEQUENCE [LARGE SCALE GENOMIC DNA]</scope>
    <source>
        <strain evidence="5">IN4F17</strain>
        <tissue evidence="5">Whole Body</tissue>
    </source>
</reference>
<dbReference type="InterPro" id="IPR012337">
    <property type="entry name" value="RNaseH-like_sf"/>
</dbReference>